<comment type="similarity">
    <text evidence="11 12">Belongs to the TonB-dependent receptor family.</text>
</comment>
<evidence type="ECO:0000256" key="5">
    <source>
        <dbReference type="ARBA" id="ARBA00022692"/>
    </source>
</evidence>
<keyword evidence="2 11" id="KW-0813">Transport</keyword>
<dbReference type="RefSeq" id="WP_281760773.1">
    <property type="nucleotide sequence ID" value="NZ_AP026709.1"/>
</dbReference>
<feature type="chain" id="PRO_5045666240" evidence="13">
    <location>
        <begin position="25"/>
        <end position="688"/>
    </location>
</feature>
<evidence type="ECO:0000256" key="2">
    <source>
        <dbReference type="ARBA" id="ARBA00022448"/>
    </source>
</evidence>
<evidence type="ECO:0000256" key="8">
    <source>
        <dbReference type="ARBA" id="ARBA00023077"/>
    </source>
</evidence>
<name>A0ABM8B3S4_9BACT</name>
<accession>A0ABM8B3S4</accession>
<dbReference type="Pfam" id="PF07715">
    <property type="entry name" value="Plug"/>
    <property type="match status" value="1"/>
</dbReference>
<evidence type="ECO:0000256" key="11">
    <source>
        <dbReference type="PROSITE-ProRule" id="PRU01360"/>
    </source>
</evidence>
<evidence type="ECO:0000313" key="17">
    <source>
        <dbReference type="Proteomes" id="UP001317742"/>
    </source>
</evidence>
<comment type="subcellular location">
    <subcellularLocation>
        <location evidence="1 11">Cell outer membrane</location>
        <topology evidence="1 11">Multi-pass membrane protein</topology>
    </subcellularLocation>
</comment>
<gene>
    <name evidence="16" type="ORF">SYK_26330</name>
</gene>
<evidence type="ECO:0000256" key="12">
    <source>
        <dbReference type="RuleBase" id="RU003357"/>
    </source>
</evidence>
<dbReference type="PROSITE" id="PS52016">
    <property type="entry name" value="TONB_DEPENDENT_REC_3"/>
    <property type="match status" value="1"/>
</dbReference>
<proteinExistence type="inferred from homology"/>
<reference evidence="16 17" key="1">
    <citation type="submission" date="2022-08" db="EMBL/GenBank/DDBJ databases">
        <title>Genome Sequence of the sulphate-reducing bacterium, Pseudodesulfovibrio sp. SYK.</title>
        <authorList>
            <person name="Kondo R."/>
            <person name="Kataoka T."/>
        </authorList>
    </citation>
    <scope>NUCLEOTIDE SEQUENCE [LARGE SCALE GENOMIC DNA]</scope>
    <source>
        <strain evidence="16 17">SYK</strain>
    </source>
</reference>
<evidence type="ECO:0000256" key="13">
    <source>
        <dbReference type="SAM" id="SignalP"/>
    </source>
</evidence>
<dbReference type="InterPro" id="IPR036942">
    <property type="entry name" value="Beta-barrel_TonB_sf"/>
</dbReference>
<feature type="domain" description="TonB-dependent receptor-like beta-barrel" evidence="14">
    <location>
        <begin position="249"/>
        <end position="655"/>
    </location>
</feature>
<keyword evidence="17" id="KW-1185">Reference proteome</keyword>
<feature type="signal peptide" evidence="13">
    <location>
        <begin position="1"/>
        <end position="24"/>
    </location>
</feature>
<keyword evidence="9 11" id="KW-0472">Membrane</keyword>
<protein>
    <submittedName>
        <fullName evidence="16">TonB-dependent receptor</fullName>
    </submittedName>
</protein>
<evidence type="ECO:0000313" key="16">
    <source>
        <dbReference type="EMBL" id="BDQ38273.1"/>
    </source>
</evidence>
<evidence type="ECO:0000256" key="3">
    <source>
        <dbReference type="ARBA" id="ARBA00022452"/>
    </source>
</evidence>
<dbReference type="SUPFAM" id="SSF56935">
    <property type="entry name" value="Porins"/>
    <property type="match status" value="1"/>
</dbReference>
<evidence type="ECO:0000256" key="9">
    <source>
        <dbReference type="ARBA" id="ARBA00023136"/>
    </source>
</evidence>
<keyword evidence="8 12" id="KW-0798">TonB box</keyword>
<dbReference type="EMBL" id="AP026709">
    <property type="protein sequence ID" value="BDQ38273.1"/>
    <property type="molecule type" value="Genomic_DNA"/>
</dbReference>
<evidence type="ECO:0000256" key="4">
    <source>
        <dbReference type="ARBA" id="ARBA00022496"/>
    </source>
</evidence>
<dbReference type="Pfam" id="PF00593">
    <property type="entry name" value="TonB_dep_Rec_b-barrel"/>
    <property type="match status" value="1"/>
</dbReference>
<evidence type="ECO:0000256" key="10">
    <source>
        <dbReference type="ARBA" id="ARBA00023237"/>
    </source>
</evidence>
<dbReference type="InterPro" id="IPR000531">
    <property type="entry name" value="Beta-barrel_TonB"/>
</dbReference>
<keyword evidence="3 11" id="KW-1134">Transmembrane beta strand</keyword>
<keyword evidence="5 11" id="KW-0812">Transmembrane</keyword>
<keyword evidence="4" id="KW-0410">Iron transport</keyword>
<dbReference type="InterPro" id="IPR012910">
    <property type="entry name" value="Plug_dom"/>
</dbReference>
<dbReference type="Gene3D" id="2.40.170.20">
    <property type="entry name" value="TonB-dependent receptor, beta-barrel domain"/>
    <property type="match status" value="1"/>
</dbReference>
<evidence type="ECO:0000256" key="6">
    <source>
        <dbReference type="ARBA" id="ARBA00023004"/>
    </source>
</evidence>
<keyword evidence="13" id="KW-0732">Signal</keyword>
<evidence type="ECO:0000259" key="15">
    <source>
        <dbReference type="Pfam" id="PF07715"/>
    </source>
</evidence>
<evidence type="ECO:0000256" key="1">
    <source>
        <dbReference type="ARBA" id="ARBA00004571"/>
    </source>
</evidence>
<dbReference type="InterPro" id="IPR039426">
    <property type="entry name" value="TonB-dep_rcpt-like"/>
</dbReference>
<feature type="domain" description="TonB-dependent receptor plug" evidence="15">
    <location>
        <begin position="46"/>
        <end position="149"/>
    </location>
</feature>
<keyword evidence="7" id="KW-0406">Ion transport</keyword>
<dbReference type="CDD" id="cd01347">
    <property type="entry name" value="ligand_gated_channel"/>
    <property type="match status" value="1"/>
</dbReference>
<organism evidence="16 17">
    <name type="scientific">Pseudodesulfovibrio nedwellii</name>
    <dbReference type="NCBI Taxonomy" id="2973072"/>
    <lineage>
        <taxon>Bacteria</taxon>
        <taxon>Pseudomonadati</taxon>
        <taxon>Thermodesulfobacteriota</taxon>
        <taxon>Desulfovibrionia</taxon>
        <taxon>Desulfovibrionales</taxon>
        <taxon>Desulfovibrionaceae</taxon>
    </lineage>
</organism>
<evidence type="ECO:0000256" key="7">
    <source>
        <dbReference type="ARBA" id="ARBA00023065"/>
    </source>
</evidence>
<evidence type="ECO:0000259" key="14">
    <source>
        <dbReference type="Pfam" id="PF00593"/>
    </source>
</evidence>
<keyword evidence="16" id="KW-0675">Receptor</keyword>
<keyword evidence="6" id="KW-0408">Iron</keyword>
<dbReference type="Proteomes" id="UP001317742">
    <property type="component" value="Chromosome"/>
</dbReference>
<sequence>MLARYVTLAVALTTLLLFTSHAFAEDDQEVKLKGVTVTAQKREENVQDVPVSMNVVTGIDIEEARITDLSELIQYTPNVFSTQSLDNRSMVIRGISTMNTALSPAVGLFVDDIPYAINRMQNPALLDVERVEVLRGPQGTLYGKNTESGAINIITRQPDNELRGKIFGEYGFYDIGKAVPLYRAGGNVSGPILEDELFVGVAFQGKTSDSYMENIYDGDKSAAEYDQKIGRVSLRWTPAQVWDISFIVDAEKNNNKYAWLRYESGAGASDKHKSNWNGGNDWDTDSNNQVLKAKYSGKHFDLLSITSRSDYRTEILNDADFGPFNFGNQDFTFDCVSYNQELRLSSPNDGKALEWLVGLFGSKDKTFAKSHTPVYFAVRDTDIDIGTVAVFGQATYTLFDSLHLTVGTRYEHQNLEGKQTNQFAATPKYSHSETNDEFLPKLSIAYDLTDDIMAYGTYSKGFLSGGYNFHMGNNADDMYFKPEHTTSYEAGFKSVFWDSRLTVNAALFHIDIKDKQVIEWPVGGAPTLRRVSNAAQASSNGLELEVSARPWNEIEFFGGVGYTEAKFDNWVAPRPGGNSFDYKGKYLPNAPKYTYNLGAQYRAMNGLFLRGDLLGTGSYYCDSENTQKVDGYKTVNLKVGYSWEDVDAVLWANNVFNESYVVSRMAYMGSLVQDGEPRSTGLTLTYRF</sequence>
<dbReference type="PANTHER" id="PTHR32552:SF81">
    <property type="entry name" value="TONB-DEPENDENT OUTER MEMBRANE RECEPTOR"/>
    <property type="match status" value="1"/>
</dbReference>
<keyword evidence="10 11" id="KW-0998">Cell outer membrane</keyword>
<dbReference type="PANTHER" id="PTHR32552">
    <property type="entry name" value="FERRICHROME IRON RECEPTOR-RELATED"/>
    <property type="match status" value="1"/>
</dbReference>